<protein>
    <submittedName>
        <fullName evidence="1">Unannotated protein</fullName>
    </submittedName>
</protein>
<organism evidence="1">
    <name type="scientific">freshwater metagenome</name>
    <dbReference type="NCBI Taxonomy" id="449393"/>
    <lineage>
        <taxon>unclassified sequences</taxon>
        <taxon>metagenomes</taxon>
        <taxon>ecological metagenomes</taxon>
    </lineage>
</organism>
<evidence type="ECO:0000313" key="1">
    <source>
        <dbReference type="EMBL" id="CAB4878959.1"/>
    </source>
</evidence>
<name>A0A6J7EER3_9ZZZZ</name>
<reference evidence="1" key="1">
    <citation type="submission" date="2020-05" db="EMBL/GenBank/DDBJ databases">
        <authorList>
            <person name="Chiriac C."/>
            <person name="Salcher M."/>
            <person name="Ghai R."/>
            <person name="Kavagutti S V."/>
        </authorList>
    </citation>
    <scope>NUCLEOTIDE SEQUENCE</scope>
</reference>
<sequence length="58" mass="5190">MVSPPFCPSAIVGTPASVAGPQGLFIVPNIGPVGASVVTGASVADGASVAAGAAVAGA</sequence>
<dbReference type="AlphaFoldDB" id="A0A6J7EER3"/>
<accession>A0A6J7EER3</accession>
<dbReference type="EMBL" id="CAFBLJ010000093">
    <property type="protein sequence ID" value="CAB4878959.1"/>
    <property type="molecule type" value="Genomic_DNA"/>
</dbReference>
<gene>
    <name evidence="1" type="ORF">UFOPK3304_01458</name>
</gene>
<proteinExistence type="predicted"/>